<evidence type="ECO:0000256" key="8">
    <source>
        <dbReference type="PROSITE-ProRule" id="PRU00708"/>
    </source>
</evidence>
<dbReference type="Gene3D" id="3.30.540.10">
    <property type="entry name" value="Fructose-1,6-Bisphosphatase, subunit A, domain 1"/>
    <property type="match status" value="1"/>
</dbReference>
<dbReference type="PANTHER" id="PTHR47936">
    <property type="entry name" value="PPR_LONG DOMAIN-CONTAINING PROTEIN"/>
    <property type="match status" value="1"/>
</dbReference>
<keyword evidence="6 7" id="KW-0460">Magnesium</keyword>
<evidence type="ECO:0000256" key="1">
    <source>
        <dbReference type="ARBA" id="ARBA00001946"/>
    </source>
</evidence>
<name>A0A813H2N2_POLGL</name>
<dbReference type="Pfam" id="PF13041">
    <property type="entry name" value="PPR_2"/>
    <property type="match status" value="2"/>
</dbReference>
<feature type="binding site" evidence="7">
    <location>
        <position position="440"/>
    </location>
    <ligand>
        <name>Mg(2+)</name>
        <dbReference type="ChEBI" id="CHEBI:18420"/>
        <label>1</label>
        <note>catalytic</note>
    </ligand>
</feature>
<dbReference type="SUPFAM" id="SSF56655">
    <property type="entry name" value="Carbohydrate phosphatase"/>
    <property type="match status" value="1"/>
</dbReference>
<dbReference type="Pfam" id="PF00459">
    <property type="entry name" value="Inositol_P"/>
    <property type="match status" value="1"/>
</dbReference>
<evidence type="ECO:0000256" key="6">
    <source>
        <dbReference type="ARBA" id="ARBA00022842"/>
    </source>
</evidence>
<dbReference type="GO" id="GO:0005737">
    <property type="term" value="C:cytoplasm"/>
    <property type="evidence" value="ECO:0007669"/>
    <property type="project" value="UniProtKB-ARBA"/>
</dbReference>
<dbReference type="Gene3D" id="3.40.190.80">
    <property type="match status" value="1"/>
</dbReference>
<dbReference type="InterPro" id="IPR020550">
    <property type="entry name" value="Inositol_monophosphatase_CS"/>
</dbReference>
<organism evidence="9 10">
    <name type="scientific">Polarella glacialis</name>
    <name type="common">Dinoflagellate</name>
    <dbReference type="NCBI Taxonomy" id="89957"/>
    <lineage>
        <taxon>Eukaryota</taxon>
        <taxon>Sar</taxon>
        <taxon>Alveolata</taxon>
        <taxon>Dinophyceae</taxon>
        <taxon>Suessiales</taxon>
        <taxon>Suessiaceae</taxon>
        <taxon>Polarella</taxon>
    </lineage>
</organism>
<keyword evidence="4" id="KW-0677">Repeat</keyword>
<evidence type="ECO:0000256" key="5">
    <source>
        <dbReference type="ARBA" id="ARBA00022801"/>
    </source>
</evidence>
<evidence type="ECO:0000256" key="7">
    <source>
        <dbReference type="PIRSR" id="PIRSR600760-2"/>
    </source>
</evidence>
<evidence type="ECO:0008006" key="11">
    <source>
        <dbReference type="Google" id="ProtNLM"/>
    </source>
</evidence>
<accession>A0A813H2N2</accession>
<evidence type="ECO:0000313" key="9">
    <source>
        <dbReference type="EMBL" id="CAE8632038.1"/>
    </source>
</evidence>
<dbReference type="Gene3D" id="1.25.40.10">
    <property type="entry name" value="Tetratricopeptide repeat domain"/>
    <property type="match status" value="2"/>
</dbReference>
<feature type="non-terminal residue" evidence="9">
    <location>
        <position position="1"/>
    </location>
</feature>
<feature type="repeat" description="PPR" evidence="8">
    <location>
        <begin position="28"/>
        <end position="62"/>
    </location>
</feature>
<sequence>ANACGLGHQWPMVLGLLQEMSRHQLAPSVVTYNTALSACERVQQWAVAVALIQELRTEQLQPDVITYSSLISALGKAHRWRQALGLFASMKSNRVVPNVVTYSAAVQSCEDLPSARRLLEEMRSMQLAPNQVTYNAGEAARPGHRTGSEVRSSLLLPRCSGSSAVALRGQARDAAGEQGADSAGGQVTVDLRKLVARCIQLAEEAGEKMREVQARPSLEVVDKGGEYVASGEYVVDPQTAADREVEELCVAALLAEFPCVAVVAEETVTEGLQVTASAQVAPLTRQSALAALSATWPAELESVEASRVVVYLDPLDGTGEFVKGNLVPVTNLFGIAVDGVPVAGVINQPWAPGLPKGRTVWGGPGAGVHGADLSVKESQGLLCTNRVVHSDRCAGALSALGVKAEADLQRTSATGYNFLAVIEGYFPLFVLTRKGTKKWDSCAGEALVSALGGLTTDAVGRPYSYSSDLDTINNSCGLLAARSPAAHAAAARIIAQALAPWPTDVDDVTSYNTAISACERGEEWPKALQVFCEMRSRHVEPDIISYSNAISAAQRGFCWSIALELLADMRDRHLEPNLITFNSAICATATARRWEDALVLLSELQRENLPPDERSY</sequence>
<feature type="non-terminal residue" evidence="9">
    <location>
        <position position="616"/>
    </location>
</feature>
<dbReference type="NCBIfam" id="TIGR00756">
    <property type="entry name" value="PPR"/>
    <property type="match status" value="3"/>
</dbReference>
<keyword evidence="5" id="KW-0378">Hydrolase</keyword>
<dbReference type="GO" id="GO:0016787">
    <property type="term" value="F:hydrolase activity"/>
    <property type="evidence" value="ECO:0007669"/>
    <property type="project" value="UniProtKB-KW"/>
</dbReference>
<proteinExistence type="inferred from homology"/>
<reference evidence="9" key="1">
    <citation type="submission" date="2021-02" db="EMBL/GenBank/DDBJ databases">
        <authorList>
            <person name="Dougan E. K."/>
            <person name="Rhodes N."/>
            <person name="Thang M."/>
            <person name="Chan C."/>
        </authorList>
    </citation>
    <scope>NUCLEOTIDE SEQUENCE</scope>
</reference>
<comment type="similarity">
    <text evidence="2">Belongs to the inositol monophosphatase superfamily.</text>
</comment>
<evidence type="ECO:0000256" key="3">
    <source>
        <dbReference type="ARBA" id="ARBA00022723"/>
    </source>
</evidence>
<dbReference type="InterPro" id="IPR011990">
    <property type="entry name" value="TPR-like_helical_dom_sf"/>
</dbReference>
<dbReference type="Proteomes" id="UP000654075">
    <property type="component" value="Unassembled WGS sequence"/>
</dbReference>
<dbReference type="PANTHER" id="PTHR47936:SF1">
    <property type="entry name" value="PENTATRICOPEPTIDE REPEAT-CONTAINING PROTEIN GUN1, CHLOROPLASTIC"/>
    <property type="match status" value="1"/>
</dbReference>
<feature type="repeat" description="PPR" evidence="8">
    <location>
        <begin position="63"/>
        <end position="97"/>
    </location>
</feature>
<dbReference type="GO" id="GO:0046872">
    <property type="term" value="F:metal ion binding"/>
    <property type="evidence" value="ECO:0007669"/>
    <property type="project" value="UniProtKB-KW"/>
</dbReference>
<evidence type="ECO:0000313" key="10">
    <source>
        <dbReference type="Proteomes" id="UP000654075"/>
    </source>
</evidence>
<feature type="repeat" description="PPR" evidence="8">
    <location>
        <begin position="507"/>
        <end position="541"/>
    </location>
</feature>
<evidence type="ECO:0000256" key="4">
    <source>
        <dbReference type="ARBA" id="ARBA00022737"/>
    </source>
</evidence>
<dbReference type="InterPro" id="IPR000760">
    <property type="entry name" value="Inositol_monophosphatase-like"/>
</dbReference>
<comment type="cofactor">
    <cofactor evidence="1 7">
        <name>Mg(2+)</name>
        <dbReference type="ChEBI" id="CHEBI:18420"/>
    </cofactor>
</comment>
<keyword evidence="10" id="KW-1185">Reference proteome</keyword>
<evidence type="ECO:0000256" key="2">
    <source>
        <dbReference type="ARBA" id="ARBA00009759"/>
    </source>
</evidence>
<dbReference type="Pfam" id="PF13812">
    <property type="entry name" value="PPR_3"/>
    <property type="match status" value="1"/>
</dbReference>
<keyword evidence="3 7" id="KW-0479">Metal-binding</keyword>
<dbReference type="GO" id="GO:0046854">
    <property type="term" value="P:phosphatidylinositol phosphate biosynthetic process"/>
    <property type="evidence" value="ECO:0007669"/>
    <property type="project" value="InterPro"/>
</dbReference>
<comment type="caution">
    <text evidence="9">The sequence shown here is derived from an EMBL/GenBank/DDBJ whole genome shotgun (WGS) entry which is preliminary data.</text>
</comment>
<gene>
    <name evidence="9" type="ORF">PGLA1383_LOCUS48037</name>
</gene>
<feature type="repeat" description="PPR" evidence="8">
    <location>
        <begin position="577"/>
        <end position="611"/>
    </location>
</feature>
<dbReference type="InterPro" id="IPR002885">
    <property type="entry name" value="PPR_rpt"/>
</dbReference>
<dbReference type="PROSITE" id="PS00630">
    <property type="entry name" value="IMP_2"/>
    <property type="match status" value="1"/>
</dbReference>
<feature type="binding site" evidence="7">
    <location>
        <position position="316"/>
    </location>
    <ligand>
        <name>Mg(2+)</name>
        <dbReference type="ChEBI" id="CHEBI:18420"/>
        <label>1</label>
        <note>catalytic</note>
    </ligand>
</feature>
<feature type="binding site" evidence="7">
    <location>
        <position position="313"/>
    </location>
    <ligand>
        <name>Mg(2+)</name>
        <dbReference type="ChEBI" id="CHEBI:18420"/>
        <label>1</label>
        <note>catalytic</note>
    </ligand>
</feature>
<dbReference type="FunFam" id="3.30.540.10:FF:000012">
    <property type="entry name" value="Blast:Putative inositol monophosphatase 3"/>
    <property type="match status" value="1"/>
</dbReference>
<dbReference type="PROSITE" id="PS51375">
    <property type="entry name" value="PPR"/>
    <property type="match status" value="4"/>
</dbReference>
<dbReference type="AlphaFoldDB" id="A0A813H2N2"/>
<dbReference type="OrthoDB" id="1908178at2759"/>
<dbReference type="EMBL" id="CAJNNV010030295">
    <property type="protein sequence ID" value="CAE8632038.1"/>
    <property type="molecule type" value="Genomic_DNA"/>
</dbReference>
<feature type="binding site" evidence="7">
    <location>
        <position position="265"/>
    </location>
    <ligand>
        <name>Mg(2+)</name>
        <dbReference type="ChEBI" id="CHEBI:18420"/>
        <label>1</label>
        <note>catalytic</note>
    </ligand>
</feature>
<feature type="binding site" evidence="7">
    <location>
        <position position="315"/>
    </location>
    <ligand>
        <name>Mg(2+)</name>
        <dbReference type="ChEBI" id="CHEBI:18420"/>
        <label>1</label>
        <note>catalytic</note>
    </ligand>
</feature>
<protein>
    <recommendedName>
        <fullName evidence="11">3'(2'),5'-bisphosphate nucleotidase</fullName>
    </recommendedName>
</protein>